<dbReference type="InterPro" id="IPR037490">
    <property type="entry name" value="WAP"/>
</dbReference>
<name>A0AAP0K6T9_9MAGN</name>
<reference evidence="1 2" key="1">
    <citation type="submission" date="2024-01" db="EMBL/GenBank/DDBJ databases">
        <title>Genome assemblies of Stephania.</title>
        <authorList>
            <person name="Yang L."/>
        </authorList>
    </citation>
    <scope>NUCLEOTIDE SEQUENCE [LARGE SCALE GENOMIC DNA]</scope>
    <source>
        <strain evidence="1">QJT</strain>
        <tissue evidence="1">Leaf</tissue>
    </source>
</reference>
<dbReference type="PANTHER" id="PTHR33883">
    <property type="entry name" value="WPP DOMAIN-ASSOCIATED PROTEIN"/>
    <property type="match status" value="1"/>
</dbReference>
<dbReference type="AlphaFoldDB" id="A0AAP0K6T9"/>
<accession>A0AAP0K6T9</accession>
<gene>
    <name evidence="1" type="ORF">Sjap_006323</name>
</gene>
<comment type="caution">
    <text evidence="1">The sequence shown here is derived from an EMBL/GenBank/DDBJ whole genome shotgun (WGS) entry which is preliminary data.</text>
</comment>
<dbReference type="EMBL" id="JBBNAE010000002">
    <property type="protein sequence ID" value="KAK9146420.1"/>
    <property type="molecule type" value="Genomic_DNA"/>
</dbReference>
<organism evidence="1 2">
    <name type="scientific">Stephania japonica</name>
    <dbReference type="NCBI Taxonomy" id="461633"/>
    <lineage>
        <taxon>Eukaryota</taxon>
        <taxon>Viridiplantae</taxon>
        <taxon>Streptophyta</taxon>
        <taxon>Embryophyta</taxon>
        <taxon>Tracheophyta</taxon>
        <taxon>Spermatophyta</taxon>
        <taxon>Magnoliopsida</taxon>
        <taxon>Ranunculales</taxon>
        <taxon>Menispermaceae</taxon>
        <taxon>Menispermoideae</taxon>
        <taxon>Cissampelideae</taxon>
        <taxon>Stephania</taxon>
    </lineage>
</organism>
<dbReference type="PANTHER" id="PTHR33883:SF7">
    <property type="entry name" value="OS04G0521600 PROTEIN"/>
    <property type="match status" value="1"/>
</dbReference>
<sequence>MEEFLEGLGCRLRGSGMVADSIMMGIVNTAMEQAFEKACSREGVLERLNEKSRFCELAVMQLEWCLKFVEEETDNYVVVESVYERERLVSDLTETRDRIKRRLEETEFAILEKDRLLIERFENEVKLRHALELRDREIMLLEDQFDVHSGLVRIGDEGRDGGFCELKNSVDEQFFNIKQKLEDERMNFANGVRNVSPDNKSFKKEEINDDHQLFDTKGTFIGKDKVVDGDEKDQNFNPLCRYLGSELEFEKMGSDIDILKETLDIAFGMMSNAISLSEVRPMEQQWRWAIERNIFYAVFNGFSMDVQNLILKGEKNDSLVMIIDNHFQLMDDIADLLHELNQLIHESEEASKTFTGNDFIPISSKPNYGGNPIPNRVNASRGGKFYEVKNGSCILERNDESKTYSSHVDEKEKVEGSLNDDLVGQGLINDLHLELYEKDLECQLRVDVDRLFLREMAKEFNEINEESHIIQSHIEEDIFRFVYYELQREFLNGGAYRVVFHEALKKVKLDFNSFSPECQKLMFDGNLIEENQDQDLESMTNDRMSALFLKEVIQECNKFAESIWIESFIKEDMHKFILNETIKDVAATANVVINECQKAVEEHTFQNELSSNTVFQAFESLIKEQIYAIFYKEMIKEWKMEMENNYIVSSVNVDVCHAFIREVVKDRNSCLKISRGEEQQIFEKPVCATNEALIDVEKDIMIKKVECLSRCLKEEKDLILNASTELLEQSRLLELVNQDHENEHTAYCNEIFVRADEGLGSVNTKLTMAMDHIMKSRIQLKEYASTSNMTKEEPSNNEKILSYELPFRQSSLCLAEKNEDDLAQALSFISSVVELLREIDEFEHTVLQKIELNTLRLEEVKYQLDLSVEHVSSIRKKELLYRNAFYNRCCNLEKAEIEHVDSQLAGGVARHWDSPWRSFWSLAKDGNAWAGVVREKCYAIAMKFQRQVINAWESHEPKEHDEFREAHRVLEQLRKKARGASSCDISIKALPPQHAAECVSTRS</sequence>
<keyword evidence="2" id="KW-1185">Reference proteome</keyword>
<evidence type="ECO:0000313" key="2">
    <source>
        <dbReference type="Proteomes" id="UP001417504"/>
    </source>
</evidence>
<dbReference type="Proteomes" id="UP001417504">
    <property type="component" value="Unassembled WGS sequence"/>
</dbReference>
<proteinExistence type="predicted"/>
<evidence type="ECO:0008006" key="3">
    <source>
        <dbReference type="Google" id="ProtNLM"/>
    </source>
</evidence>
<protein>
    <recommendedName>
        <fullName evidence="3">WPP domain-associated protein</fullName>
    </recommendedName>
</protein>
<evidence type="ECO:0000313" key="1">
    <source>
        <dbReference type="EMBL" id="KAK9146420.1"/>
    </source>
</evidence>